<sequence length="74" mass="8188">MKSSKLSFAVSVGITAVVCLLISVVSFAYVELDGEKYLVFGARQPAPNIDPSVHYDWSTRTIQEALYDALLTYE</sequence>
<name>X1PID7_9ZZZZ</name>
<reference evidence="2" key="1">
    <citation type="journal article" date="2014" name="Front. Microbiol.">
        <title>High frequency of phylogenetically diverse reductive dehalogenase-homologous genes in deep subseafloor sedimentary metagenomes.</title>
        <authorList>
            <person name="Kawai M."/>
            <person name="Futagami T."/>
            <person name="Toyoda A."/>
            <person name="Takaki Y."/>
            <person name="Nishi S."/>
            <person name="Hori S."/>
            <person name="Arai W."/>
            <person name="Tsubouchi T."/>
            <person name="Morono Y."/>
            <person name="Uchiyama I."/>
            <person name="Ito T."/>
            <person name="Fujiyama A."/>
            <person name="Inagaki F."/>
            <person name="Takami H."/>
        </authorList>
    </citation>
    <scope>NUCLEOTIDE SEQUENCE</scope>
    <source>
        <strain evidence="2">Expedition CK06-06</strain>
    </source>
</reference>
<gene>
    <name evidence="2" type="ORF">S06H3_61808</name>
</gene>
<keyword evidence="1" id="KW-0812">Transmembrane</keyword>
<keyword evidence="1" id="KW-0472">Membrane</keyword>
<organism evidence="2">
    <name type="scientific">marine sediment metagenome</name>
    <dbReference type="NCBI Taxonomy" id="412755"/>
    <lineage>
        <taxon>unclassified sequences</taxon>
        <taxon>metagenomes</taxon>
        <taxon>ecological metagenomes</taxon>
    </lineage>
</organism>
<dbReference type="AlphaFoldDB" id="X1PID7"/>
<dbReference type="EMBL" id="BARV01040604">
    <property type="protein sequence ID" value="GAI55603.1"/>
    <property type="molecule type" value="Genomic_DNA"/>
</dbReference>
<evidence type="ECO:0000313" key="2">
    <source>
        <dbReference type="EMBL" id="GAI55603.1"/>
    </source>
</evidence>
<accession>X1PID7</accession>
<feature type="transmembrane region" description="Helical" evidence="1">
    <location>
        <begin position="6"/>
        <end position="30"/>
    </location>
</feature>
<protein>
    <submittedName>
        <fullName evidence="2">Uncharacterized protein</fullName>
    </submittedName>
</protein>
<comment type="caution">
    <text evidence="2">The sequence shown here is derived from an EMBL/GenBank/DDBJ whole genome shotgun (WGS) entry which is preliminary data.</text>
</comment>
<evidence type="ECO:0000256" key="1">
    <source>
        <dbReference type="SAM" id="Phobius"/>
    </source>
</evidence>
<proteinExistence type="predicted"/>
<feature type="non-terminal residue" evidence="2">
    <location>
        <position position="74"/>
    </location>
</feature>
<keyword evidence="1" id="KW-1133">Transmembrane helix</keyword>